<name>A0A2W7NG23_9RHOB</name>
<dbReference type="EMBL" id="QKZL01000005">
    <property type="protein sequence ID" value="PZX17127.1"/>
    <property type="molecule type" value="Genomic_DNA"/>
</dbReference>
<proteinExistence type="predicted"/>
<gene>
    <name evidence="1" type="ORF">LX81_01759</name>
</gene>
<dbReference type="AlphaFoldDB" id="A0A2W7NG23"/>
<accession>A0A2W7NG23</accession>
<organism evidence="1 2">
    <name type="scientific">Palleronia aestuarii</name>
    <dbReference type="NCBI Taxonomy" id="568105"/>
    <lineage>
        <taxon>Bacteria</taxon>
        <taxon>Pseudomonadati</taxon>
        <taxon>Pseudomonadota</taxon>
        <taxon>Alphaproteobacteria</taxon>
        <taxon>Rhodobacterales</taxon>
        <taxon>Roseobacteraceae</taxon>
        <taxon>Palleronia</taxon>
    </lineage>
</organism>
<evidence type="ECO:0000313" key="2">
    <source>
        <dbReference type="Proteomes" id="UP000248916"/>
    </source>
</evidence>
<dbReference type="RefSeq" id="WP_170133884.1">
    <property type="nucleotide sequence ID" value="NZ_QKZL01000005.1"/>
</dbReference>
<dbReference type="Proteomes" id="UP000248916">
    <property type="component" value="Unassembled WGS sequence"/>
</dbReference>
<evidence type="ECO:0000313" key="1">
    <source>
        <dbReference type="EMBL" id="PZX17127.1"/>
    </source>
</evidence>
<keyword evidence="2" id="KW-1185">Reference proteome</keyword>
<sequence>MLDMAFGQDRDRTLTPALAVFVVPLSSERTAIFFDTGPATLGLGDRLTATLDGEPLGGPVALTRLGLETGGQRHLLIVAYPSARLCAGALSISAGHVVIARIDPLALQSPLVDAMALVAGLDETGGLRLLRLLLTTGASLFGKGEVGEFGALAEQLVERLGVHVPLAERSPVGRDGAVLTWELPAEMALPRLEAVTLWTGARTRRLRDIATCEEVSGGRRFLHIFLDRPLPQSGELVAIGTTLLRLGVSSSPAAQPLSSWLARRNAATRMAARAFVDRLAAERTEVAILRAEIDCPAEAAPTARAVHLSRQGDGLLYLVSIDDPRGLLAGFRIEAEDTQADLRCDALVWHDRLGPVAAGYVPWSGPASGPATVAPVYRSGRIGPRQPASFDATNEICPEAFRSLPESAAADVLAAALPGVMRGRPDWRCRVAEFGSAKARPSVSVVIAASEPREHLHALLAAIVTEPGATQAEIVLYHPDGAQTSSVLATADALSAIHRVGLRVVSVASGAMPSECLRAALRVARADRAVILGQGILPTRRGWLSAWRRRAGASRASFSEIGEGGHVAALGGASLAAMRSSKASLPSVLADLHAVPAARAGRAGSDGFAVFSDDLPDPLQRAVEGRALATLRETSHD</sequence>
<protein>
    <submittedName>
        <fullName evidence="1">Uncharacterized protein</fullName>
    </submittedName>
</protein>
<comment type="caution">
    <text evidence="1">The sequence shown here is derived from an EMBL/GenBank/DDBJ whole genome shotgun (WGS) entry which is preliminary data.</text>
</comment>
<reference evidence="1 2" key="1">
    <citation type="submission" date="2018-06" db="EMBL/GenBank/DDBJ databases">
        <title>Genomic Encyclopedia of Archaeal and Bacterial Type Strains, Phase II (KMG-II): from individual species to whole genera.</title>
        <authorList>
            <person name="Goeker M."/>
        </authorList>
    </citation>
    <scope>NUCLEOTIDE SEQUENCE [LARGE SCALE GENOMIC DNA]</scope>
    <source>
        <strain evidence="1 2">DSM 22009</strain>
    </source>
</reference>